<dbReference type="CDD" id="cd07012">
    <property type="entry name" value="PBP2_Bug_TTT"/>
    <property type="match status" value="1"/>
</dbReference>
<keyword evidence="3" id="KW-0675">Receptor</keyword>
<dbReference type="STRING" id="1166073.SAMN05192530_102611"/>
<dbReference type="PANTHER" id="PTHR42928:SF5">
    <property type="entry name" value="BLR1237 PROTEIN"/>
    <property type="match status" value="1"/>
</dbReference>
<accession>A0A1H0FPJ1</accession>
<name>A0A1H0FPJ1_9HYPH</name>
<dbReference type="EMBL" id="FNIT01000002">
    <property type="protein sequence ID" value="SDN96451.1"/>
    <property type="molecule type" value="Genomic_DNA"/>
</dbReference>
<dbReference type="PIRSF" id="PIRSF017082">
    <property type="entry name" value="YflP"/>
    <property type="match status" value="1"/>
</dbReference>
<dbReference type="PANTHER" id="PTHR42928">
    <property type="entry name" value="TRICARBOXYLATE-BINDING PROTEIN"/>
    <property type="match status" value="1"/>
</dbReference>
<feature type="signal peptide" evidence="2">
    <location>
        <begin position="1"/>
        <end position="22"/>
    </location>
</feature>
<protein>
    <submittedName>
        <fullName evidence="3">Tripartite-type tricarboxylate transporter, receptor component TctC</fullName>
    </submittedName>
</protein>
<dbReference type="Proteomes" id="UP000198793">
    <property type="component" value="Unassembled WGS sequence"/>
</dbReference>
<comment type="similarity">
    <text evidence="1">Belongs to the UPF0065 (bug) family.</text>
</comment>
<gene>
    <name evidence="3" type="ORF">SAMN05192530_102611</name>
</gene>
<keyword evidence="2" id="KW-0732">Signal</keyword>
<evidence type="ECO:0000256" key="1">
    <source>
        <dbReference type="ARBA" id="ARBA00006987"/>
    </source>
</evidence>
<dbReference type="Pfam" id="PF03401">
    <property type="entry name" value="TctC"/>
    <property type="match status" value="1"/>
</dbReference>
<dbReference type="OrthoDB" id="7250490at2"/>
<sequence length="316" mass="33930">MRKLIVGALVAVQMAAGMVALRAEPYPHRTVTLVTHSSPGGGSDVFLRQLVKYLSRQIDATFVVENVQGGSGAKAMARLASSPPDGSVFYATTPTYIYTSLLSSSATTFRDLQPVVNFFTDSEVVYTAASSPYQTLADVIEHARTERGRWGAANPASLERQAAEQLKAAAGVQAAVVSHEGGGDMMINVLNGTLDIGIGEVPELRSQIESGQIRLLATFNPERLPAFPDVPTVKESGYDVVLQKFRGLAAPKGLSEDVAAIWDRAAKATLDDPEYRRAYEEESLISNFIGHDSYPQFVDGFADETAGFLRASGVIQ</sequence>
<dbReference type="Gene3D" id="3.40.190.150">
    <property type="entry name" value="Bordetella uptake gene, domain 1"/>
    <property type="match status" value="1"/>
</dbReference>
<dbReference type="SUPFAM" id="SSF53850">
    <property type="entry name" value="Periplasmic binding protein-like II"/>
    <property type="match status" value="1"/>
</dbReference>
<proteinExistence type="inferred from homology"/>
<evidence type="ECO:0000313" key="3">
    <source>
        <dbReference type="EMBL" id="SDN96451.1"/>
    </source>
</evidence>
<organism evidence="3 4">
    <name type="scientific">Aureimonas jatrophae</name>
    <dbReference type="NCBI Taxonomy" id="1166073"/>
    <lineage>
        <taxon>Bacteria</taxon>
        <taxon>Pseudomonadati</taxon>
        <taxon>Pseudomonadota</taxon>
        <taxon>Alphaproteobacteria</taxon>
        <taxon>Hyphomicrobiales</taxon>
        <taxon>Aurantimonadaceae</taxon>
        <taxon>Aureimonas</taxon>
    </lineage>
</organism>
<dbReference type="Gene3D" id="3.40.190.10">
    <property type="entry name" value="Periplasmic binding protein-like II"/>
    <property type="match status" value="1"/>
</dbReference>
<dbReference type="AlphaFoldDB" id="A0A1H0FPJ1"/>
<evidence type="ECO:0000313" key="4">
    <source>
        <dbReference type="Proteomes" id="UP000198793"/>
    </source>
</evidence>
<reference evidence="3 4" key="1">
    <citation type="submission" date="2016-10" db="EMBL/GenBank/DDBJ databases">
        <authorList>
            <person name="de Groot N.N."/>
        </authorList>
    </citation>
    <scope>NUCLEOTIDE SEQUENCE [LARGE SCALE GENOMIC DNA]</scope>
    <source>
        <strain evidence="4">L7-484,KACC 16230,DSM 25025</strain>
    </source>
</reference>
<dbReference type="InterPro" id="IPR005064">
    <property type="entry name" value="BUG"/>
</dbReference>
<evidence type="ECO:0000256" key="2">
    <source>
        <dbReference type="SAM" id="SignalP"/>
    </source>
</evidence>
<keyword evidence="4" id="KW-1185">Reference proteome</keyword>
<dbReference type="RefSeq" id="WP_090671176.1">
    <property type="nucleotide sequence ID" value="NZ_FNIT01000002.1"/>
</dbReference>
<feature type="chain" id="PRO_5011569542" evidence="2">
    <location>
        <begin position="23"/>
        <end position="316"/>
    </location>
</feature>
<dbReference type="InterPro" id="IPR042100">
    <property type="entry name" value="Bug_dom1"/>
</dbReference>